<dbReference type="Proteomes" id="UP000830671">
    <property type="component" value="Chromosome 4"/>
</dbReference>
<name>A0A9Q8STH1_9PEZI</name>
<accession>A0A9Q8STH1</accession>
<dbReference type="KEGG" id="clup:CLUP02_08638"/>
<keyword evidence="2" id="KW-1185">Reference proteome</keyword>
<dbReference type="EMBL" id="CP019476">
    <property type="protein sequence ID" value="UQC83145.1"/>
    <property type="molecule type" value="Genomic_DNA"/>
</dbReference>
<protein>
    <submittedName>
        <fullName evidence="1">Uncharacterized protein</fullName>
    </submittedName>
</protein>
<sequence length="103" mass="11125">MSDFEIGGFGANVRLHDSVRSARRSSFSVLHCLRQVHHQREMSTEDSTGTAAAGGPSLVIDKQVEFLLDGLGQIQEAENHTTLQVSVKPAGLGLAFSLIEKCM</sequence>
<dbReference type="AlphaFoldDB" id="A0A9Q8STH1"/>
<reference evidence="1" key="1">
    <citation type="journal article" date="2021" name="Mol. Plant Microbe Interact.">
        <title>Complete Genome Sequence of the Plant-Pathogenic Fungus Colletotrichum lupini.</title>
        <authorList>
            <person name="Baroncelli R."/>
            <person name="Pensec F."/>
            <person name="Da Lio D."/>
            <person name="Boufleur T."/>
            <person name="Vicente I."/>
            <person name="Sarrocco S."/>
            <person name="Picot A."/>
            <person name="Baraldi E."/>
            <person name="Sukno S."/>
            <person name="Thon M."/>
            <person name="Le Floch G."/>
        </authorList>
    </citation>
    <scope>NUCLEOTIDE SEQUENCE</scope>
    <source>
        <strain evidence="1">IMI 504893</strain>
    </source>
</reference>
<dbReference type="RefSeq" id="XP_049144767.1">
    <property type="nucleotide sequence ID" value="XM_049287624.1"/>
</dbReference>
<evidence type="ECO:0000313" key="2">
    <source>
        <dbReference type="Proteomes" id="UP000830671"/>
    </source>
</evidence>
<gene>
    <name evidence="1" type="ORF">CLUP02_08638</name>
</gene>
<proteinExistence type="predicted"/>
<organism evidence="1 2">
    <name type="scientific">Colletotrichum lupini</name>
    <dbReference type="NCBI Taxonomy" id="145971"/>
    <lineage>
        <taxon>Eukaryota</taxon>
        <taxon>Fungi</taxon>
        <taxon>Dikarya</taxon>
        <taxon>Ascomycota</taxon>
        <taxon>Pezizomycotina</taxon>
        <taxon>Sordariomycetes</taxon>
        <taxon>Hypocreomycetidae</taxon>
        <taxon>Glomerellales</taxon>
        <taxon>Glomerellaceae</taxon>
        <taxon>Colletotrichum</taxon>
        <taxon>Colletotrichum acutatum species complex</taxon>
    </lineage>
</organism>
<evidence type="ECO:0000313" key="1">
    <source>
        <dbReference type="EMBL" id="UQC83145.1"/>
    </source>
</evidence>
<dbReference type="GeneID" id="73342634"/>